<comment type="caution">
    <text evidence="3">The sequence shown here is derived from an EMBL/GenBank/DDBJ whole genome shotgun (WGS) entry which is preliminary data.</text>
</comment>
<feature type="domain" description="SpoVT-AbrB" evidence="2">
    <location>
        <begin position="4"/>
        <end position="49"/>
    </location>
</feature>
<dbReference type="InterPro" id="IPR007159">
    <property type="entry name" value="SpoVT-AbrB_dom"/>
</dbReference>
<dbReference type="InterPro" id="IPR037914">
    <property type="entry name" value="SpoVT-AbrB_sf"/>
</dbReference>
<dbReference type="NCBIfam" id="TIGR01439">
    <property type="entry name" value="lp_hng_hel_AbrB"/>
    <property type="match status" value="1"/>
</dbReference>
<keyword evidence="1" id="KW-0238">DNA-binding</keyword>
<name>A0A2M8KS89_9BACT</name>
<gene>
    <name evidence="3" type="ORF">COU88_03270</name>
</gene>
<organism evidence="3 4">
    <name type="scientific">Candidatus Roizmanbacteria bacterium CG10_big_fil_rev_8_21_14_0_10_39_6</name>
    <dbReference type="NCBI Taxonomy" id="1974853"/>
    <lineage>
        <taxon>Bacteria</taxon>
        <taxon>Candidatus Roizmaniibacteriota</taxon>
    </lineage>
</organism>
<evidence type="ECO:0000256" key="1">
    <source>
        <dbReference type="PROSITE-ProRule" id="PRU01076"/>
    </source>
</evidence>
<dbReference type="AlphaFoldDB" id="A0A2M8KS89"/>
<dbReference type="PROSITE" id="PS51740">
    <property type="entry name" value="SPOVT_ABRB"/>
    <property type="match status" value="1"/>
</dbReference>
<protein>
    <recommendedName>
        <fullName evidence="2">SpoVT-AbrB domain-containing protein</fullName>
    </recommendedName>
</protein>
<dbReference type="Proteomes" id="UP000229554">
    <property type="component" value="Unassembled WGS sequence"/>
</dbReference>
<accession>A0A2M8KS89</accession>
<reference evidence="4" key="1">
    <citation type="submission" date="2017-09" db="EMBL/GenBank/DDBJ databases">
        <title>Depth-based differentiation of microbial function through sediment-hosted aquifers and enrichment of novel symbionts in the deep terrestrial subsurface.</title>
        <authorList>
            <person name="Probst A.J."/>
            <person name="Ladd B."/>
            <person name="Jarett J.K."/>
            <person name="Geller-Mcgrath D.E."/>
            <person name="Sieber C.M.K."/>
            <person name="Emerson J.B."/>
            <person name="Anantharaman K."/>
            <person name="Thomas B.C."/>
            <person name="Malmstrom R."/>
            <person name="Stieglmeier M."/>
            <person name="Klingl A."/>
            <person name="Woyke T."/>
            <person name="Ryan C.M."/>
            <person name="Banfield J.F."/>
        </authorList>
    </citation>
    <scope>NUCLEOTIDE SEQUENCE [LARGE SCALE GENOMIC DNA]</scope>
</reference>
<dbReference type="SUPFAM" id="SSF89447">
    <property type="entry name" value="AbrB/MazE/MraZ-like"/>
    <property type="match status" value="1"/>
</dbReference>
<sequence>MKMQSFGTTNKKGQLVIPKKFREELGIHEDILLHITIRGGGVYIVPVDESLSGTDSRGIALKVLKKTAGSWKDENGEKLEKNRHVVELRASRNRRKPW</sequence>
<evidence type="ECO:0000259" key="2">
    <source>
        <dbReference type="PROSITE" id="PS51740"/>
    </source>
</evidence>
<dbReference type="Gene3D" id="2.10.260.10">
    <property type="match status" value="1"/>
</dbReference>
<dbReference type="Pfam" id="PF04014">
    <property type="entry name" value="MazE_antitoxin"/>
    <property type="match status" value="1"/>
</dbReference>
<dbReference type="GO" id="GO:0003677">
    <property type="term" value="F:DNA binding"/>
    <property type="evidence" value="ECO:0007669"/>
    <property type="project" value="UniProtKB-UniRule"/>
</dbReference>
<evidence type="ECO:0000313" key="3">
    <source>
        <dbReference type="EMBL" id="PJE62773.1"/>
    </source>
</evidence>
<dbReference type="EMBL" id="PFED01000130">
    <property type="protein sequence ID" value="PJE62773.1"/>
    <property type="molecule type" value="Genomic_DNA"/>
</dbReference>
<evidence type="ECO:0000313" key="4">
    <source>
        <dbReference type="Proteomes" id="UP000229554"/>
    </source>
</evidence>
<dbReference type="SMART" id="SM00966">
    <property type="entry name" value="SpoVT_AbrB"/>
    <property type="match status" value="1"/>
</dbReference>
<proteinExistence type="predicted"/>